<feature type="domain" description="EthD" evidence="2">
    <location>
        <begin position="37"/>
        <end position="112"/>
    </location>
</feature>
<comment type="similarity">
    <text evidence="1">Belongs to the tpcK family.</text>
</comment>
<proteinExistence type="inferred from homology"/>
<dbReference type="EMBL" id="KN847529">
    <property type="protein sequence ID" value="KIW09164.1"/>
    <property type="molecule type" value="Genomic_DNA"/>
</dbReference>
<dbReference type="Pfam" id="PF07110">
    <property type="entry name" value="EthD"/>
    <property type="match status" value="1"/>
</dbReference>
<protein>
    <recommendedName>
        <fullName evidence="2">EthD domain-containing protein</fullName>
    </recommendedName>
</protein>
<dbReference type="Proteomes" id="UP000053259">
    <property type="component" value="Unassembled WGS sequence"/>
</dbReference>
<reference evidence="3 4" key="1">
    <citation type="submission" date="2015-01" db="EMBL/GenBank/DDBJ databases">
        <title>The Genome Sequence of Ochroconis gallopava CBS43764.</title>
        <authorList>
            <consortium name="The Broad Institute Genomics Platform"/>
            <person name="Cuomo C."/>
            <person name="de Hoog S."/>
            <person name="Gorbushina A."/>
            <person name="Stielow B."/>
            <person name="Teixiera M."/>
            <person name="Abouelleil A."/>
            <person name="Chapman S.B."/>
            <person name="Priest M."/>
            <person name="Young S.K."/>
            <person name="Wortman J."/>
            <person name="Nusbaum C."/>
            <person name="Birren B."/>
        </authorList>
    </citation>
    <scope>NUCLEOTIDE SEQUENCE [LARGE SCALE GENOMIC DNA]</scope>
    <source>
        <strain evidence="3 4">CBS 43764</strain>
    </source>
</reference>
<dbReference type="VEuPathDB" id="FungiDB:PV09_00099"/>
<evidence type="ECO:0000256" key="1">
    <source>
        <dbReference type="ARBA" id="ARBA00005986"/>
    </source>
</evidence>
<evidence type="ECO:0000313" key="3">
    <source>
        <dbReference type="EMBL" id="KIW09164.1"/>
    </source>
</evidence>
<dbReference type="STRING" id="253628.A0A0D2BCP5"/>
<gene>
    <name evidence="3" type="ORF">PV09_00099</name>
</gene>
<evidence type="ECO:0000313" key="4">
    <source>
        <dbReference type="Proteomes" id="UP000053259"/>
    </source>
</evidence>
<sequence length="138" mass="16340">MTLKKIDHTFAYDALSYDAKPNEQPYLKLSFFFSKQDDVSYEHFHRHWQSIHSDLTIGTKAFKSNQIQRYVQLHSYPELKKMVADSGLEVLDYDGCSEIYVRKFEDWDNFCKASCFAKRRLLEVELTVTNRVRSSKKP</sequence>
<name>A0A0D2BCP5_9PEZI</name>
<dbReference type="InParanoid" id="A0A0D2BCP5"/>
<dbReference type="InterPro" id="IPR009799">
    <property type="entry name" value="EthD_dom"/>
</dbReference>
<evidence type="ECO:0000259" key="2">
    <source>
        <dbReference type="Pfam" id="PF07110"/>
    </source>
</evidence>
<dbReference type="Gene3D" id="3.30.70.100">
    <property type="match status" value="1"/>
</dbReference>
<dbReference type="OrthoDB" id="3454835at2759"/>
<dbReference type="AlphaFoldDB" id="A0A0D2BCP5"/>
<accession>A0A0D2BCP5</accession>
<dbReference type="GeneID" id="27308072"/>
<dbReference type="HOGENOM" id="CLU_115019_3_0_1"/>
<dbReference type="SUPFAM" id="SSF54909">
    <property type="entry name" value="Dimeric alpha+beta barrel"/>
    <property type="match status" value="1"/>
</dbReference>
<keyword evidence="4" id="KW-1185">Reference proteome</keyword>
<dbReference type="InterPro" id="IPR011008">
    <property type="entry name" value="Dimeric_a/b-barrel"/>
</dbReference>
<organism evidence="3 4">
    <name type="scientific">Verruconis gallopava</name>
    <dbReference type="NCBI Taxonomy" id="253628"/>
    <lineage>
        <taxon>Eukaryota</taxon>
        <taxon>Fungi</taxon>
        <taxon>Dikarya</taxon>
        <taxon>Ascomycota</taxon>
        <taxon>Pezizomycotina</taxon>
        <taxon>Dothideomycetes</taxon>
        <taxon>Pleosporomycetidae</taxon>
        <taxon>Venturiales</taxon>
        <taxon>Sympoventuriaceae</taxon>
        <taxon>Verruconis</taxon>
    </lineage>
</organism>
<dbReference type="RefSeq" id="XP_016219033.1">
    <property type="nucleotide sequence ID" value="XM_016352776.1"/>
</dbReference>
<dbReference type="GO" id="GO:0016491">
    <property type="term" value="F:oxidoreductase activity"/>
    <property type="evidence" value="ECO:0007669"/>
    <property type="project" value="InterPro"/>
</dbReference>